<gene>
    <name evidence="1" type="ORF">FLACOL_02221</name>
</gene>
<protein>
    <submittedName>
        <fullName evidence="1">Uncharacterized protein</fullName>
    </submittedName>
</protein>
<sequence>MGLSTLDKSFRNKIEQYNQGLPPSYKNSPLFRALVLKKGAIFA</sequence>
<dbReference type="EMBL" id="OLKH01000120">
    <property type="protein sequence ID" value="SPE78206.1"/>
    <property type="molecule type" value="Genomic_DNA"/>
</dbReference>
<name>A0A2N9PCW4_9FLAO</name>
<organism evidence="1 2">
    <name type="scientific">Flavobacterium columnare</name>
    <dbReference type="NCBI Taxonomy" id="996"/>
    <lineage>
        <taxon>Bacteria</taxon>
        <taxon>Pseudomonadati</taxon>
        <taxon>Bacteroidota</taxon>
        <taxon>Flavobacteriia</taxon>
        <taxon>Flavobacteriales</taxon>
        <taxon>Flavobacteriaceae</taxon>
        <taxon>Flavobacterium</taxon>
    </lineage>
</organism>
<evidence type="ECO:0000313" key="2">
    <source>
        <dbReference type="Proteomes" id="UP000238180"/>
    </source>
</evidence>
<reference evidence="1 2" key="1">
    <citation type="submission" date="2018-02" db="EMBL/GenBank/DDBJ databases">
        <authorList>
            <person name="Cohen D.B."/>
            <person name="Kent A.D."/>
        </authorList>
    </citation>
    <scope>NUCLEOTIDE SEQUENCE [LARGE SCALE GENOMIC DNA]</scope>
    <source>
        <strain evidence="1">CIP109753</strain>
    </source>
</reference>
<proteinExistence type="predicted"/>
<dbReference type="AlphaFoldDB" id="A0A2N9PCW4"/>
<evidence type="ECO:0000313" key="1">
    <source>
        <dbReference type="EMBL" id="SPE78206.1"/>
    </source>
</evidence>
<dbReference type="Proteomes" id="UP000238180">
    <property type="component" value="Unassembled WGS sequence"/>
</dbReference>
<accession>A0A2N9PCW4</accession>